<keyword evidence="17" id="KW-1185">Reference proteome</keyword>
<evidence type="ECO:0000256" key="13">
    <source>
        <dbReference type="RuleBase" id="RU003993"/>
    </source>
</evidence>
<dbReference type="PROSITE" id="PS00761">
    <property type="entry name" value="SPASE_I_3"/>
    <property type="match status" value="1"/>
</dbReference>
<dbReference type="InterPro" id="IPR000223">
    <property type="entry name" value="Pept_S26A_signal_pept_1"/>
</dbReference>
<dbReference type="Gene3D" id="2.170.230.10">
    <property type="match status" value="1"/>
</dbReference>
<comment type="caution">
    <text evidence="16">The sequence shown here is derived from an EMBL/GenBank/DDBJ whole genome shotgun (WGS) entry which is preliminary data.</text>
</comment>
<dbReference type="GO" id="GO:0005886">
    <property type="term" value="C:plasma membrane"/>
    <property type="evidence" value="ECO:0007669"/>
    <property type="project" value="UniProtKB-SubCell"/>
</dbReference>
<evidence type="ECO:0000256" key="14">
    <source>
        <dbReference type="RuleBase" id="RU362042"/>
    </source>
</evidence>
<keyword evidence="10 13" id="KW-1133">Transmembrane helix</keyword>
<keyword evidence="9 13" id="KW-0378">Hydrolase</keyword>
<dbReference type="GO" id="GO:0004252">
    <property type="term" value="F:serine-type endopeptidase activity"/>
    <property type="evidence" value="ECO:0007669"/>
    <property type="project" value="InterPro"/>
</dbReference>
<evidence type="ECO:0000256" key="9">
    <source>
        <dbReference type="ARBA" id="ARBA00022801"/>
    </source>
</evidence>
<dbReference type="EMBL" id="JAMQGP010000001">
    <property type="protein sequence ID" value="MCM2678821.1"/>
    <property type="molecule type" value="Genomic_DNA"/>
</dbReference>
<dbReference type="InterPro" id="IPR019756">
    <property type="entry name" value="Pept_S26A_signal_pept_1_Ser-AS"/>
</dbReference>
<evidence type="ECO:0000256" key="1">
    <source>
        <dbReference type="ARBA" id="ARBA00000677"/>
    </source>
</evidence>
<evidence type="ECO:0000256" key="7">
    <source>
        <dbReference type="ARBA" id="ARBA00022670"/>
    </source>
</evidence>
<evidence type="ECO:0000256" key="11">
    <source>
        <dbReference type="ARBA" id="ARBA00023136"/>
    </source>
</evidence>
<dbReference type="PROSITE" id="PS00760">
    <property type="entry name" value="SPASE_I_2"/>
    <property type="match status" value="1"/>
</dbReference>
<keyword evidence="7 13" id="KW-0645">Protease</keyword>
<comment type="catalytic activity">
    <reaction evidence="1 13">
        <text>Cleavage of hydrophobic, N-terminal signal or leader sequences from secreted and periplasmic proteins.</text>
        <dbReference type="EC" id="3.4.21.89"/>
    </reaction>
</comment>
<dbReference type="RefSeq" id="WP_251260172.1">
    <property type="nucleotide sequence ID" value="NZ_JAMQGP010000001.1"/>
</dbReference>
<dbReference type="GO" id="GO:0006465">
    <property type="term" value="P:signal peptide processing"/>
    <property type="evidence" value="ECO:0007669"/>
    <property type="project" value="InterPro"/>
</dbReference>
<evidence type="ECO:0000256" key="4">
    <source>
        <dbReference type="ARBA" id="ARBA00013208"/>
    </source>
</evidence>
<gene>
    <name evidence="16" type="primary">lepB</name>
    <name evidence="16" type="ORF">NAF29_03915</name>
</gene>
<comment type="subcellular location">
    <subcellularLocation>
        <location evidence="2">Cell membrane</location>
        <topology evidence="2">Multi-pass membrane protein</topology>
    </subcellularLocation>
    <subcellularLocation>
        <location evidence="14">Membrane</location>
        <topology evidence="14">Multi-pass membrane protein</topology>
    </subcellularLocation>
</comment>
<dbReference type="InterPro" id="IPR036286">
    <property type="entry name" value="LexA/Signal_pep-like_sf"/>
</dbReference>
<evidence type="ECO:0000256" key="5">
    <source>
        <dbReference type="ARBA" id="ARBA00019232"/>
    </source>
</evidence>
<evidence type="ECO:0000256" key="6">
    <source>
        <dbReference type="ARBA" id="ARBA00022475"/>
    </source>
</evidence>
<dbReference type="SUPFAM" id="SSF51306">
    <property type="entry name" value="LexA/Signal peptidase"/>
    <property type="match status" value="1"/>
</dbReference>
<evidence type="ECO:0000259" key="15">
    <source>
        <dbReference type="Pfam" id="PF10502"/>
    </source>
</evidence>
<dbReference type="PRINTS" id="PR00727">
    <property type="entry name" value="LEADERPTASE"/>
</dbReference>
<feature type="domain" description="Peptidase S26" evidence="15">
    <location>
        <begin position="61"/>
        <end position="276"/>
    </location>
</feature>
<keyword evidence="6" id="KW-1003">Cell membrane</keyword>
<keyword evidence="8 13" id="KW-0812">Transmembrane</keyword>
<evidence type="ECO:0000256" key="10">
    <source>
        <dbReference type="ARBA" id="ARBA00022989"/>
    </source>
</evidence>
<dbReference type="InterPro" id="IPR019758">
    <property type="entry name" value="Pept_S26A_signal_pept_1_CS"/>
</dbReference>
<feature type="transmembrane region" description="Helical" evidence="13">
    <location>
        <begin position="60"/>
        <end position="81"/>
    </location>
</feature>
<dbReference type="InterPro" id="IPR019533">
    <property type="entry name" value="Peptidase_S26"/>
</dbReference>
<dbReference type="InterPro" id="IPR019766">
    <property type="entry name" value="Sign_pep_all-beta_subdom"/>
</dbReference>
<sequence>MATYFSQLLFVLTVITGVVWAMERFVWSKKRSETVEKAESQTHAGLPLNVKEDMEEQPGWIETSVSIFPVLAFVLILRSFLYEPFQIPSGSMMPTLLVGDFILVEKYAYGLRDPLVRSKLVETGSPERGDIVVFKYPEAPNVDYIKRVVGLPGDSVIYRDKRLYIRPACDNSADCGSYKAVDMELMGQSEFLQGPFPLVKANEQLGEARHEILMNPAYPDRINDYYKQAGTQLDEWKVPADSYFMIGDNRDNSRDSRFWGFVPEHYLVGKAVFIWMSFEFEREESSMLPAWIPTGVRFERLGSIQ</sequence>
<dbReference type="PANTHER" id="PTHR43390">
    <property type="entry name" value="SIGNAL PEPTIDASE I"/>
    <property type="match status" value="1"/>
</dbReference>
<proteinExistence type="inferred from homology"/>
<dbReference type="PROSITE" id="PS00501">
    <property type="entry name" value="SPASE_I_1"/>
    <property type="match status" value="1"/>
</dbReference>
<dbReference type="Gene3D" id="2.10.109.10">
    <property type="entry name" value="Umud Fragment, subunit A"/>
    <property type="match status" value="1"/>
</dbReference>
<dbReference type="Proteomes" id="UP001165393">
    <property type="component" value="Unassembled WGS sequence"/>
</dbReference>
<feature type="active site" evidence="12">
    <location>
        <position position="91"/>
    </location>
</feature>
<keyword evidence="11 13" id="KW-0472">Membrane</keyword>
<organism evidence="16 17">
    <name type="scientific">Echinimonas agarilytica</name>
    <dbReference type="NCBI Taxonomy" id="1215918"/>
    <lineage>
        <taxon>Bacteria</taxon>
        <taxon>Pseudomonadati</taxon>
        <taxon>Pseudomonadota</taxon>
        <taxon>Gammaproteobacteria</taxon>
        <taxon>Alteromonadales</taxon>
        <taxon>Echinimonadaceae</taxon>
        <taxon>Echinimonas</taxon>
    </lineage>
</organism>
<evidence type="ECO:0000313" key="16">
    <source>
        <dbReference type="EMBL" id="MCM2678821.1"/>
    </source>
</evidence>
<dbReference type="GO" id="GO:0009003">
    <property type="term" value="F:signal peptidase activity"/>
    <property type="evidence" value="ECO:0007669"/>
    <property type="project" value="UniProtKB-EC"/>
</dbReference>
<evidence type="ECO:0000256" key="3">
    <source>
        <dbReference type="ARBA" id="ARBA00009370"/>
    </source>
</evidence>
<evidence type="ECO:0000256" key="12">
    <source>
        <dbReference type="PIRSR" id="PIRSR600223-1"/>
    </source>
</evidence>
<dbReference type="NCBIfam" id="TIGR02227">
    <property type="entry name" value="sigpep_I_bact"/>
    <property type="match status" value="1"/>
</dbReference>
<dbReference type="CDD" id="cd06530">
    <property type="entry name" value="S26_SPase_I"/>
    <property type="match status" value="1"/>
</dbReference>
<feature type="active site" evidence="12">
    <location>
        <position position="146"/>
    </location>
</feature>
<reference evidence="16 17" key="1">
    <citation type="journal article" date="2013" name="Antonie Van Leeuwenhoek">
        <title>Echinimonas agarilytica gen. nov., sp. nov., a new gammaproteobacterium isolated from the sea urchin Strongylocentrotus intermedius.</title>
        <authorList>
            <person name="Nedashkovskaya O.I."/>
            <person name="Stenkova A.M."/>
            <person name="Zhukova N.V."/>
            <person name="Van Trappen S."/>
            <person name="Lee J.S."/>
            <person name="Kim S.B."/>
        </authorList>
    </citation>
    <scope>NUCLEOTIDE SEQUENCE [LARGE SCALE GENOMIC DNA]</scope>
    <source>
        <strain evidence="16 17">KMM 6351</strain>
    </source>
</reference>
<evidence type="ECO:0000256" key="8">
    <source>
        <dbReference type="ARBA" id="ARBA00022692"/>
    </source>
</evidence>
<accession>A0AA42B6S2</accession>
<dbReference type="AlphaFoldDB" id="A0AA42B6S2"/>
<evidence type="ECO:0000313" key="17">
    <source>
        <dbReference type="Proteomes" id="UP001165393"/>
    </source>
</evidence>
<dbReference type="EC" id="3.4.21.89" evidence="4 13"/>
<protein>
    <recommendedName>
        <fullName evidence="5 13">Signal peptidase I</fullName>
        <ecNumber evidence="4 13">3.4.21.89</ecNumber>
    </recommendedName>
</protein>
<dbReference type="PANTHER" id="PTHR43390:SF1">
    <property type="entry name" value="CHLOROPLAST PROCESSING PEPTIDASE"/>
    <property type="match status" value="1"/>
</dbReference>
<evidence type="ECO:0000256" key="2">
    <source>
        <dbReference type="ARBA" id="ARBA00004651"/>
    </source>
</evidence>
<dbReference type="Pfam" id="PF10502">
    <property type="entry name" value="Peptidase_S26"/>
    <property type="match status" value="1"/>
</dbReference>
<comment type="similarity">
    <text evidence="3 14">Belongs to the peptidase S26 family.</text>
</comment>
<comment type="caution">
    <text evidence="14">Lacks conserved residue(s) required for the propagation of feature annotation.</text>
</comment>
<dbReference type="InterPro" id="IPR019757">
    <property type="entry name" value="Pept_S26A_signal_pept_1_Lys-AS"/>
</dbReference>
<name>A0AA42B6S2_9GAMM</name>